<dbReference type="PANTHER" id="PTHR16106:SF3">
    <property type="entry name" value="CHROMOSOME 4 OPEN READING FRAME 19"/>
    <property type="match status" value="1"/>
</dbReference>
<dbReference type="InterPro" id="IPR031528">
    <property type="entry name" value="C4orf19"/>
</dbReference>
<dbReference type="GeneTree" id="ENSGT01150000287074"/>
<evidence type="ECO:0000256" key="1">
    <source>
        <dbReference type="SAM" id="MobiDB-lite"/>
    </source>
</evidence>
<dbReference type="AlphaFoldDB" id="A0A3B1K803"/>
<dbReference type="OrthoDB" id="8773301at2759"/>
<dbReference type="OMA" id="PPYQCHR"/>
<reference evidence="3" key="2">
    <citation type="journal article" date="2014" name="Nat. Commun.">
        <title>The cavefish genome reveals candidate genes for eye loss.</title>
        <authorList>
            <person name="McGaugh S.E."/>
            <person name="Gross J.B."/>
            <person name="Aken B."/>
            <person name="Blin M."/>
            <person name="Borowsky R."/>
            <person name="Chalopin D."/>
            <person name="Hinaux H."/>
            <person name="Jeffery W.R."/>
            <person name="Keene A."/>
            <person name="Ma L."/>
            <person name="Minx P."/>
            <person name="Murphy D."/>
            <person name="O'Quin K.E."/>
            <person name="Retaux S."/>
            <person name="Rohner N."/>
            <person name="Searle S.M."/>
            <person name="Stahl B.A."/>
            <person name="Tabin C."/>
            <person name="Volff J.N."/>
            <person name="Yoshizawa M."/>
            <person name="Warren W.C."/>
        </authorList>
    </citation>
    <scope>NUCLEOTIDE SEQUENCE [LARGE SCALE GENOMIC DNA]</scope>
    <source>
        <strain evidence="3">female</strain>
    </source>
</reference>
<dbReference type="GeneID" id="103030854"/>
<proteinExistence type="predicted"/>
<dbReference type="KEGG" id="amex:103030854"/>
<feature type="compositionally biased region" description="Basic and acidic residues" evidence="1">
    <location>
        <begin position="133"/>
        <end position="142"/>
    </location>
</feature>
<dbReference type="STRING" id="7994.ENSAMXP00000050210"/>
<dbReference type="Bgee" id="ENSAMXG00000042952">
    <property type="expression patterns" value="Expressed in mesonephros and 10 other cell types or tissues"/>
</dbReference>
<protein>
    <submittedName>
        <fullName evidence="2">Zgc:194930</fullName>
    </submittedName>
</protein>
<evidence type="ECO:0000313" key="2">
    <source>
        <dbReference type="Ensembl" id="ENSAMXP00000050210.1"/>
    </source>
</evidence>
<reference evidence="2" key="3">
    <citation type="submission" date="2025-08" db="UniProtKB">
        <authorList>
            <consortium name="Ensembl"/>
        </authorList>
    </citation>
    <scope>IDENTIFICATION</scope>
</reference>
<dbReference type="PANTHER" id="PTHR16106">
    <property type="entry name" value="CHROMOSOME 4 OPEN READING FRAME 19"/>
    <property type="match status" value="1"/>
</dbReference>
<keyword evidence="3" id="KW-1185">Reference proteome</keyword>
<dbReference type="Proteomes" id="UP000018467">
    <property type="component" value="Unassembled WGS sequence"/>
</dbReference>
<sequence length="263" mass="28638">MGCRCCRMIKSYIYDPSVPVDGHGYKQDPSSNSLVPPYQCHRIPDDVHHKKQGFHNLGYTSNTSPTKLDIDNNHINRLHANNQARSNLPQATGGDSSLYILQPEGEGAPIRTSSAVVPSAPPIYSIPVQATEPGKRTERFRDSGLGNGGMTDGNDGSDGYLCGQDEEDEEDGRRRRTAETPDYVGDTADEESVISVDIHTSSTSLSSADTKLVVDDRVQEDSSLSRRERMREKDTEDSVSVTDSMVAEALAALEAATAGEDYE</sequence>
<organism evidence="2 3">
    <name type="scientific">Astyanax mexicanus</name>
    <name type="common">Blind cave fish</name>
    <name type="synonym">Astyanax fasciatus mexicanus</name>
    <dbReference type="NCBI Taxonomy" id="7994"/>
    <lineage>
        <taxon>Eukaryota</taxon>
        <taxon>Metazoa</taxon>
        <taxon>Chordata</taxon>
        <taxon>Craniata</taxon>
        <taxon>Vertebrata</taxon>
        <taxon>Euteleostomi</taxon>
        <taxon>Actinopterygii</taxon>
        <taxon>Neopterygii</taxon>
        <taxon>Teleostei</taxon>
        <taxon>Ostariophysi</taxon>
        <taxon>Characiformes</taxon>
        <taxon>Characoidei</taxon>
        <taxon>Acestrorhamphidae</taxon>
        <taxon>Acestrorhamphinae</taxon>
        <taxon>Astyanax</taxon>
    </lineage>
</organism>
<dbReference type="RefSeq" id="XP_007242108.1">
    <property type="nucleotide sequence ID" value="XM_007242046.4"/>
</dbReference>
<dbReference type="Pfam" id="PF15770">
    <property type="entry name" value="DUF4699"/>
    <property type="match status" value="1"/>
</dbReference>
<feature type="region of interest" description="Disordered" evidence="1">
    <location>
        <begin position="216"/>
        <end position="242"/>
    </location>
</feature>
<evidence type="ECO:0000313" key="3">
    <source>
        <dbReference type="Proteomes" id="UP000018467"/>
    </source>
</evidence>
<feature type="region of interest" description="Disordered" evidence="1">
    <location>
        <begin position="125"/>
        <end position="190"/>
    </location>
</feature>
<dbReference type="Ensembl" id="ENSAMXT00000029902.1">
    <property type="protein sequence ID" value="ENSAMXP00000050210.1"/>
    <property type="gene ID" value="ENSAMXG00000042952.1"/>
</dbReference>
<feature type="compositionally biased region" description="Basic and acidic residues" evidence="1">
    <location>
        <begin position="216"/>
        <end position="236"/>
    </location>
</feature>
<name>A0A3B1K803_ASTMX</name>
<reference evidence="2" key="4">
    <citation type="submission" date="2025-09" db="UniProtKB">
        <authorList>
            <consortium name="Ensembl"/>
        </authorList>
    </citation>
    <scope>IDENTIFICATION</scope>
</reference>
<dbReference type="InParanoid" id="A0A3B1K803"/>
<reference evidence="3" key="1">
    <citation type="submission" date="2013-03" db="EMBL/GenBank/DDBJ databases">
        <authorList>
            <person name="Jeffery W."/>
            <person name="Warren W."/>
            <person name="Wilson R.K."/>
        </authorList>
    </citation>
    <scope>NUCLEOTIDE SEQUENCE</scope>
    <source>
        <strain evidence="3">female</strain>
    </source>
</reference>
<accession>A0A3B1K803</accession>